<dbReference type="SUPFAM" id="SSF56399">
    <property type="entry name" value="ADP-ribosylation"/>
    <property type="match status" value="1"/>
</dbReference>
<dbReference type="Proteomes" id="UP000807469">
    <property type="component" value="Unassembled WGS sequence"/>
</dbReference>
<dbReference type="Pfam" id="PF00644">
    <property type="entry name" value="PARP"/>
    <property type="match status" value="1"/>
</dbReference>
<protein>
    <submittedName>
        <fullName evidence="2">ADP-ribosylation</fullName>
    </submittedName>
</protein>
<evidence type="ECO:0000259" key="1">
    <source>
        <dbReference type="Pfam" id="PF00644"/>
    </source>
</evidence>
<dbReference type="AlphaFoldDB" id="A0A9P5YV95"/>
<gene>
    <name evidence="2" type="ORF">BDN70DRAFT_884755</name>
</gene>
<feature type="domain" description="PARP catalytic" evidence="1">
    <location>
        <begin position="20"/>
        <end position="184"/>
    </location>
</feature>
<dbReference type="InterPro" id="IPR031273">
    <property type="entry name" value="PARP4"/>
</dbReference>
<dbReference type="GO" id="GO:0003950">
    <property type="term" value="F:NAD+ poly-ADP-ribosyltransferase activity"/>
    <property type="evidence" value="ECO:0007669"/>
    <property type="project" value="InterPro"/>
</dbReference>
<name>A0A9P5YV95_9AGAR</name>
<sequence>MHSCYDSRVNLIHVPPNDPEYHNISEKFLNGWKHAYKVVPTIKRIFYIAYGTAEGLQHLANFSEYSNRVGNVEMLFHGTQRVCSIGETTDSVTVCTSQECNLCNIVRGSYDMEKAKGKRMFGSGIYSTQVSSKADEYSGNADPYVHTRVMILNQVALGRSKIMYEASHEMQHAPPMYNSVTGATYPEGGKLNYHEAVVYREDAICANAIVVYS</sequence>
<dbReference type="InterPro" id="IPR012317">
    <property type="entry name" value="Poly(ADP-ribose)pol_cat_dom"/>
</dbReference>
<dbReference type="Gene3D" id="3.90.228.10">
    <property type="match status" value="1"/>
</dbReference>
<dbReference type="EMBL" id="MU155376">
    <property type="protein sequence ID" value="KAF9474500.1"/>
    <property type="molecule type" value="Genomic_DNA"/>
</dbReference>
<reference evidence="2" key="1">
    <citation type="submission" date="2020-11" db="EMBL/GenBank/DDBJ databases">
        <authorList>
            <consortium name="DOE Joint Genome Institute"/>
            <person name="Ahrendt S."/>
            <person name="Riley R."/>
            <person name="Andreopoulos W."/>
            <person name="Labutti K."/>
            <person name="Pangilinan J."/>
            <person name="Ruiz-Duenas F.J."/>
            <person name="Barrasa J.M."/>
            <person name="Sanchez-Garcia M."/>
            <person name="Camarero S."/>
            <person name="Miyauchi S."/>
            <person name="Serrano A."/>
            <person name="Linde D."/>
            <person name="Babiker R."/>
            <person name="Drula E."/>
            <person name="Ayuso-Fernandez I."/>
            <person name="Pacheco R."/>
            <person name="Padilla G."/>
            <person name="Ferreira P."/>
            <person name="Barriuso J."/>
            <person name="Kellner H."/>
            <person name="Castanera R."/>
            <person name="Alfaro M."/>
            <person name="Ramirez L."/>
            <person name="Pisabarro A.G."/>
            <person name="Kuo A."/>
            <person name="Tritt A."/>
            <person name="Lipzen A."/>
            <person name="He G."/>
            <person name="Yan M."/>
            <person name="Ng V."/>
            <person name="Cullen D."/>
            <person name="Martin F."/>
            <person name="Rosso M.-N."/>
            <person name="Henrissat B."/>
            <person name="Hibbett D."/>
            <person name="Martinez A.T."/>
            <person name="Grigoriev I.V."/>
        </authorList>
    </citation>
    <scope>NUCLEOTIDE SEQUENCE</scope>
    <source>
        <strain evidence="2">CIRM-BRFM 674</strain>
    </source>
</reference>
<keyword evidence="3" id="KW-1185">Reference proteome</keyword>
<dbReference type="GO" id="GO:0005737">
    <property type="term" value="C:cytoplasm"/>
    <property type="evidence" value="ECO:0007669"/>
    <property type="project" value="TreeGrafter"/>
</dbReference>
<proteinExistence type="predicted"/>
<organism evidence="2 3">
    <name type="scientific">Pholiota conissans</name>
    <dbReference type="NCBI Taxonomy" id="109636"/>
    <lineage>
        <taxon>Eukaryota</taxon>
        <taxon>Fungi</taxon>
        <taxon>Dikarya</taxon>
        <taxon>Basidiomycota</taxon>
        <taxon>Agaricomycotina</taxon>
        <taxon>Agaricomycetes</taxon>
        <taxon>Agaricomycetidae</taxon>
        <taxon>Agaricales</taxon>
        <taxon>Agaricineae</taxon>
        <taxon>Strophariaceae</taxon>
        <taxon>Pholiota</taxon>
    </lineage>
</organism>
<accession>A0A9P5YV95</accession>
<dbReference type="PANTHER" id="PTHR46530:SF1">
    <property type="entry name" value="PROTEIN MONO-ADP-RIBOSYLTRANSFERASE PARP4"/>
    <property type="match status" value="1"/>
</dbReference>
<evidence type="ECO:0000313" key="2">
    <source>
        <dbReference type="EMBL" id="KAF9474500.1"/>
    </source>
</evidence>
<comment type="caution">
    <text evidence="2">The sequence shown here is derived from an EMBL/GenBank/DDBJ whole genome shotgun (WGS) entry which is preliminary data.</text>
</comment>
<dbReference type="PANTHER" id="PTHR46530">
    <property type="entry name" value="PROTEIN MONO-ADP-RIBOSYLTRANSFERASE PARP4"/>
    <property type="match status" value="1"/>
</dbReference>
<dbReference type="OrthoDB" id="9514740at2759"/>
<evidence type="ECO:0000313" key="3">
    <source>
        <dbReference type="Proteomes" id="UP000807469"/>
    </source>
</evidence>